<reference evidence="1" key="2">
    <citation type="submission" date="2023-09" db="EMBL/GenBank/DDBJ databases">
        <authorList>
            <person name="Kim T.W."/>
        </authorList>
    </citation>
    <scope>NUCLEOTIDE SEQUENCE</scope>
    <source>
        <strain evidence="1">KCKM 0438</strain>
    </source>
</reference>
<dbReference type="Pfam" id="PF06486">
    <property type="entry name" value="DUF1093"/>
    <property type="match status" value="1"/>
</dbReference>
<gene>
    <name evidence="1" type="ORF">RF668_10890</name>
</gene>
<reference evidence="1" key="1">
    <citation type="journal article" date="2022" name="Microbiol. Spectr.">
        <title>Optimizing Conditions in the Acid Tolerance Test for Potential Probiotics Using Response Surface Methodology.</title>
        <authorList>
            <person name="Ko H.I."/>
            <person name="Jeong C.H."/>
            <person name="Hong S.W."/>
            <person name="Eun J.B."/>
            <person name="Kim T.W."/>
        </authorList>
    </citation>
    <scope>NUCLEOTIDE SEQUENCE</scope>
    <source>
        <strain evidence="1">KCKM 0438</strain>
    </source>
</reference>
<sequence>MQKIRGIESFHIFEYQDVSFTKDGKEKNIEFTSKKILCHGAYIKLIYNYRKGVTSWEAINKSGMQPKALYNLKMEESENN</sequence>
<dbReference type="InterPro" id="IPR006542">
    <property type="entry name" value="DUF1093"/>
</dbReference>
<protein>
    <submittedName>
        <fullName evidence="1">YxeA family protein</fullName>
    </submittedName>
</protein>
<organism evidence="1 2">
    <name type="scientific">Lactococcus lactis subsp. cremoris</name>
    <name type="common">Streptococcus cremoris</name>
    <dbReference type="NCBI Taxonomy" id="1359"/>
    <lineage>
        <taxon>Bacteria</taxon>
        <taxon>Bacillati</taxon>
        <taxon>Bacillota</taxon>
        <taxon>Bacilli</taxon>
        <taxon>Lactobacillales</taxon>
        <taxon>Streptococcaceae</taxon>
        <taxon>Lactococcus</taxon>
    </lineage>
</organism>
<dbReference type="EMBL" id="CP133787">
    <property type="protein sequence ID" value="WMX70391.1"/>
    <property type="molecule type" value="Genomic_DNA"/>
</dbReference>
<accession>A0AAX4AHU3</accession>
<proteinExistence type="predicted"/>
<dbReference type="SUPFAM" id="SSF159121">
    <property type="entry name" value="BC4932-like"/>
    <property type="match status" value="1"/>
</dbReference>
<dbReference type="NCBIfam" id="TIGR01655">
    <property type="entry name" value="yxeA_fam"/>
    <property type="match status" value="1"/>
</dbReference>
<dbReference type="Gene3D" id="2.40.50.480">
    <property type="match status" value="1"/>
</dbReference>
<dbReference type="RefSeq" id="WP_043734773.1">
    <property type="nucleotide sequence ID" value="NZ_CP070856.1"/>
</dbReference>
<evidence type="ECO:0000313" key="2">
    <source>
        <dbReference type="Proteomes" id="UP001254658"/>
    </source>
</evidence>
<dbReference type="Proteomes" id="UP001254658">
    <property type="component" value="Chromosome"/>
</dbReference>
<dbReference type="InterPro" id="IPR036166">
    <property type="entry name" value="YxeA-like_sf"/>
</dbReference>
<evidence type="ECO:0000313" key="1">
    <source>
        <dbReference type="EMBL" id="WMX70391.1"/>
    </source>
</evidence>
<name>A0AAX4AHU3_LACLC</name>
<dbReference type="AlphaFoldDB" id="A0AAX4AHU3"/>